<name>A0A0R2K088_9LACO</name>
<proteinExistence type="predicted"/>
<gene>
    <name evidence="5" type="ORF">IV43_GL001521</name>
</gene>
<dbReference type="Gene3D" id="1.20.1080.10">
    <property type="entry name" value="Glycerol uptake facilitator protein"/>
    <property type="match status" value="1"/>
</dbReference>
<dbReference type="PANTHER" id="PTHR30520">
    <property type="entry name" value="FORMATE TRANSPORTER-RELATED"/>
    <property type="match status" value="1"/>
</dbReference>
<reference evidence="5 6" key="1">
    <citation type="journal article" date="2015" name="Genome Announc.">
        <title>Expanding the biotechnology potential of lactobacilli through comparative genomics of 213 strains and associated genera.</title>
        <authorList>
            <person name="Sun Z."/>
            <person name="Harris H.M."/>
            <person name="McCann A."/>
            <person name="Guo C."/>
            <person name="Argimon S."/>
            <person name="Zhang W."/>
            <person name="Yang X."/>
            <person name="Jeffery I.B."/>
            <person name="Cooney J.C."/>
            <person name="Kagawa T.F."/>
            <person name="Liu W."/>
            <person name="Song Y."/>
            <person name="Salvetti E."/>
            <person name="Wrobel A."/>
            <person name="Rasinkangas P."/>
            <person name="Parkhill J."/>
            <person name="Rea M.C."/>
            <person name="O'Sullivan O."/>
            <person name="Ritari J."/>
            <person name="Douillard F.P."/>
            <person name="Paul Ross R."/>
            <person name="Yang R."/>
            <person name="Briner A.E."/>
            <person name="Felis G.E."/>
            <person name="de Vos W.M."/>
            <person name="Barrangou R."/>
            <person name="Klaenhammer T.R."/>
            <person name="Caufield P.W."/>
            <person name="Cui Y."/>
            <person name="Zhang H."/>
            <person name="O'Toole P.W."/>
        </authorList>
    </citation>
    <scope>NUCLEOTIDE SEQUENCE [LARGE SCALE GENOMIC DNA]</scope>
    <source>
        <strain evidence="5 6">DSM 15353</strain>
    </source>
</reference>
<dbReference type="Proteomes" id="UP000051491">
    <property type="component" value="Unassembled WGS sequence"/>
</dbReference>
<dbReference type="Pfam" id="PF01226">
    <property type="entry name" value="Form_Nir_trans"/>
    <property type="match status" value="1"/>
</dbReference>
<dbReference type="InterPro" id="IPR000292">
    <property type="entry name" value="For/NO2_transpt"/>
</dbReference>
<accession>A0A0R2K088</accession>
<evidence type="ECO:0000256" key="2">
    <source>
        <dbReference type="ARBA" id="ARBA00022692"/>
    </source>
</evidence>
<dbReference type="GO" id="GO:0015499">
    <property type="term" value="F:formate transmembrane transporter activity"/>
    <property type="evidence" value="ECO:0007669"/>
    <property type="project" value="TreeGrafter"/>
</dbReference>
<dbReference type="OrthoDB" id="9786493at2"/>
<dbReference type="RefSeq" id="WP_010498724.1">
    <property type="nucleotide sequence ID" value="NZ_CP173417.1"/>
</dbReference>
<sequence length="296" mass="32406">MEAQTQINNNVGNFENEGEKFIQTVPAVGEQTATESPLFKKIDTAIKNKVALIDSSYWRYAARSVLATLFLTLGTSIAFGTAIQAEKFMPGAGKFTFAFMFSWSLVMIIFMNAELGTSNMLFMTVGVYRKKINISKAIKILMTCVLFNLIGGIIFGYLVSLTGPFQNLPADNYMFTGVAAKLSKSTVQIIVEGIFANIVVNTAFFINLRMKDDAGKVMAIIFVIFIFAFLGYEHVIANFPAFSLAFFASKGAIAGMTTASVLHNLLFAFVGNYIGGALVIGMTYAWLNQTHSSYVD</sequence>
<dbReference type="InterPro" id="IPR023271">
    <property type="entry name" value="Aquaporin-like"/>
</dbReference>
<evidence type="ECO:0000313" key="5">
    <source>
        <dbReference type="EMBL" id="KRN82958.1"/>
    </source>
</evidence>
<dbReference type="PATRIC" id="fig|89059.3.peg.1629"/>
<keyword evidence="3" id="KW-1133">Transmembrane helix</keyword>
<keyword evidence="4" id="KW-0472">Membrane</keyword>
<keyword evidence="2" id="KW-0812">Transmembrane</keyword>
<evidence type="ECO:0000256" key="1">
    <source>
        <dbReference type="ARBA" id="ARBA00004141"/>
    </source>
</evidence>
<comment type="subcellular location">
    <subcellularLocation>
        <location evidence="1">Membrane</location>
        <topology evidence="1">Multi-pass membrane protein</topology>
    </subcellularLocation>
</comment>
<dbReference type="AlphaFoldDB" id="A0A0R2K088"/>
<evidence type="ECO:0000256" key="3">
    <source>
        <dbReference type="ARBA" id="ARBA00022989"/>
    </source>
</evidence>
<evidence type="ECO:0000256" key="4">
    <source>
        <dbReference type="ARBA" id="ARBA00023136"/>
    </source>
</evidence>
<dbReference type="STRING" id="89059.LAC1533_0407"/>
<comment type="caution">
    <text evidence="5">The sequence shown here is derived from an EMBL/GenBank/DDBJ whole genome shotgun (WGS) entry which is preliminary data.</text>
</comment>
<dbReference type="GO" id="GO:0005886">
    <property type="term" value="C:plasma membrane"/>
    <property type="evidence" value="ECO:0007669"/>
    <property type="project" value="TreeGrafter"/>
</dbReference>
<evidence type="ECO:0000313" key="6">
    <source>
        <dbReference type="Proteomes" id="UP000051491"/>
    </source>
</evidence>
<protein>
    <submittedName>
        <fullName evidence="5">Formate transporter</fullName>
    </submittedName>
</protein>
<dbReference type="EMBL" id="JQBK01000046">
    <property type="protein sequence ID" value="KRN82958.1"/>
    <property type="molecule type" value="Genomic_DNA"/>
</dbReference>
<organism evidence="5 6">
    <name type="scientific">Ligilactobacillus acidipiscis</name>
    <dbReference type="NCBI Taxonomy" id="89059"/>
    <lineage>
        <taxon>Bacteria</taxon>
        <taxon>Bacillati</taxon>
        <taxon>Bacillota</taxon>
        <taxon>Bacilli</taxon>
        <taxon>Lactobacillales</taxon>
        <taxon>Lactobacillaceae</taxon>
        <taxon>Ligilactobacillus</taxon>
    </lineage>
</organism>
<dbReference type="PANTHER" id="PTHR30520:SF8">
    <property type="entry name" value="NITRITE TRANSPORTER NIRC"/>
    <property type="match status" value="1"/>
</dbReference>